<evidence type="ECO:0000313" key="3">
    <source>
        <dbReference type="EMBL" id="GBQ91159.1"/>
    </source>
</evidence>
<feature type="domain" description="TraD/TraG TraM recognition site" evidence="2">
    <location>
        <begin position="448"/>
        <end position="529"/>
    </location>
</feature>
<evidence type="ECO:0000313" key="4">
    <source>
        <dbReference type="Proteomes" id="UP001062776"/>
    </source>
</evidence>
<gene>
    <name evidence="3" type="ORF">AA0535_2222</name>
</gene>
<dbReference type="RefSeq" id="WP_264816339.1">
    <property type="nucleotide sequence ID" value="NZ_BAPV01000040.1"/>
</dbReference>
<dbReference type="PANTHER" id="PTHR30121:SF6">
    <property type="entry name" value="SLR6007 PROTEIN"/>
    <property type="match status" value="1"/>
</dbReference>
<dbReference type="SUPFAM" id="SSF52540">
    <property type="entry name" value="P-loop containing nucleoside triphosphate hydrolases"/>
    <property type="match status" value="1"/>
</dbReference>
<feature type="transmembrane region" description="Helical" evidence="1">
    <location>
        <begin position="46"/>
        <end position="70"/>
    </location>
</feature>
<reference evidence="3" key="1">
    <citation type="submission" date="2013-04" db="EMBL/GenBank/DDBJ databases">
        <title>The genome sequencing project of 58 acetic acid bacteria.</title>
        <authorList>
            <person name="Okamoto-Kainuma A."/>
            <person name="Ishikawa M."/>
            <person name="Umino S."/>
            <person name="Koizumi Y."/>
            <person name="Shiwa Y."/>
            <person name="Yoshikawa H."/>
            <person name="Matsutani M."/>
            <person name="Matsushita K."/>
        </authorList>
    </citation>
    <scope>NUCLEOTIDE SEQUENCE</scope>
    <source>
        <strain evidence="3">NRIC 0535</strain>
    </source>
</reference>
<keyword evidence="1" id="KW-1133">Transmembrane helix</keyword>
<dbReference type="Gene3D" id="3.40.50.300">
    <property type="entry name" value="P-loop containing nucleotide triphosphate hydrolases"/>
    <property type="match status" value="2"/>
</dbReference>
<dbReference type="Proteomes" id="UP001062776">
    <property type="component" value="Unassembled WGS sequence"/>
</dbReference>
<dbReference type="InterPro" id="IPR027417">
    <property type="entry name" value="P-loop_NTPase"/>
</dbReference>
<keyword evidence="1" id="KW-0472">Membrane</keyword>
<keyword evidence="4" id="KW-1185">Reference proteome</keyword>
<dbReference type="InterPro" id="IPR032689">
    <property type="entry name" value="TraG-D_C"/>
</dbReference>
<protein>
    <submittedName>
        <fullName evidence="3">DotL protein</fullName>
    </submittedName>
</protein>
<evidence type="ECO:0000256" key="1">
    <source>
        <dbReference type="SAM" id="Phobius"/>
    </source>
</evidence>
<accession>A0ABQ0Q4K3</accession>
<name>A0ABQ0Q4K3_9PROT</name>
<organism evidence="3 4">
    <name type="scientific">Asaia krungthepensis NRIC 0535</name>
    <dbReference type="NCBI Taxonomy" id="1307925"/>
    <lineage>
        <taxon>Bacteria</taxon>
        <taxon>Pseudomonadati</taxon>
        <taxon>Pseudomonadota</taxon>
        <taxon>Alphaproteobacteria</taxon>
        <taxon>Acetobacterales</taxon>
        <taxon>Acetobacteraceae</taxon>
        <taxon>Asaia</taxon>
    </lineage>
</organism>
<comment type="caution">
    <text evidence="3">The sequence shown here is derived from an EMBL/GenBank/DDBJ whole genome shotgun (WGS) entry which is preliminary data.</text>
</comment>
<dbReference type="EMBL" id="BAPV01000040">
    <property type="protein sequence ID" value="GBQ91159.1"/>
    <property type="molecule type" value="Genomic_DNA"/>
</dbReference>
<evidence type="ECO:0000259" key="2">
    <source>
        <dbReference type="Pfam" id="PF12696"/>
    </source>
</evidence>
<sequence>MASIRRRIDGPQNQHEQRDGIVYRDTRSVGKQFAEMLTTGFSAIPLAACAVLCVVVPALGPVIFLTAVAYTSLVMTRPVQLPLRLPAYVKGNDPFNIVPDPRRPGAEIIGPAAGDWLLGWDETNGQQLWLAGKDLTLHGLLPGATGSGKTQFIYSLLCNALAAGSGFTLIDGKSSNNLAFSVQAMARRFGREADVRVINLLVSSGDKKTNTWNPFATIGAEGMTELLKTLFLPDEASGGDGSSQYFQNKADSLIAGMAFILVWVRDSLKVPITSETIRVTFSDIEKLRALAEDKIFYFYDFTTNKEDFKALPTDFPEVLLNPIRYYLKETGGFKAKTSADEQAKVREQHGYVVGGFAKTFTQMGSTLGHVFRCSVPDVDLRDVLYNRRILVVMLPSLENHAETNAALGKAVITALRYALAAALGTSVEGDYEDVVVNRPSASDTPYPMVMDEFGYFATRGMDAMMAQGRELNISLWLSFQEVGTIYATLGRDRTVPLLGNPKLKVFENIEDSGPTREWVEQTGGTMNVSMLPGYDNSSDIGLYSDQNRADIREVKRISWNDIQTLRQGQAIMLWRGQRIYARLFYAGIEPKGKNRVFPTIAPRFEKIGTPETPEIHTIDAVAEQLAQGRHLVSEDELVALPGLLGTVMDRLPSVLETVASPLDDAEILLSNLAPPRAADVTAHPFAALFRNRPTPAQILPPRGQTLADEGDRPLFEALRKTDEALGVEDPSDRLIAMLNARRRSGTA</sequence>
<dbReference type="Pfam" id="PF12696">
    <property type="entry name" value="TraG-D_C"/>
    <property type="match status" value="1"/>
</dbReference>
<keyword evidence="1" id="KW-0812">Transmembrane</keyword>
<dbReference type="InterPro" id="IPR051162">
    <property type="entry name" value="T4SS_component"/>
</dbReference>
<proteinExistence type="predicted"/>
<dbReference type="PANTHER" id="PTHR30121">
    <property type="entry name" value="UNCHARACTERIZED PROTEIN YJGR-RELATED"/>
    <property type="match status" value="1"/>
</dbReference>